<name>A0A6J5C352_9BURK</name>
<gene>
    <name evidence="1" type="ORF">LMG24238_05102</name>
</gene>
<reference evidence="1 2" key="1">
    <citation type="submission" date="2020-04" db="EMBL/GenBank/DDBJ databases">
        <authorList>
            <person name="De Canck E."/>
        </authorList>
    </citation>
    <scope>NUCLEOTIDE SEQUENCE [LARGE SCALE GENOMIC DNA]</scope>
    <source>
        <strain evidence="1 2">LMG 24238</strain>
    </source>
</reference>
<dbReference type="AlphaFoldDB" id="A0A6J5C352"/>
<keyword evidence="2" id="KW-1185">Reference proteome</keyword>
<evidence type="ECO:0000313" key="1">
    <source>
        <dbReference type="EMBL" id="CAB3723597.1"/>
    </source>
</evidence>
<protein>
    <submittedName>
        <fullName evidence="1">Uncharacterized protein</fullName>
    </submittedName>
</protein>
<organism evidence="1 2">
    <name type="scientific">Paraburkholderia sediminicola</name>
    <dbReference type="NCBI Taxonomy" id="458836"/>
    <lineage>
        <taxon>Bacteria</taxon>
        <taxon>Pseudomonadati</taxon>
        <taxon>Pseudomonadota</taxon>
        <taxon>Betaproteobacteria</taxon>
        <taxon>Burkholderiales</taxon>
        <taxon>Burkholderiaceae</taxon>
        <taxon>Paraburkholderia</taxon>
    </lineage>
</organism>
<proteinExistence type="predicted"/>
<evidence type="ECO:0000313" key="2">
    <source>
        <dbReference type="Proteomes" id="UP000494255"/>
    </source>
</evidence>
<dbReference type="EMBL" id="CADIKC010000008">
    <property type="protein sequence ID" value="CAB3723597.1"/>
    <property type="molecule type" value="Genomic_DNA"/>
</dbReference>
<dbReference type="Proteomes" id="UP000494255">
    <property type="component" value="Unassembled WGS sequence"/>
</dbReference>
<accession>A0A6J5C352</accession>
<sequence>MLQQALDRRFQFSIGKLSELLPAGIRVVAQIVRSKAEGNLKKNTPGPPAHVRHSVQSALIVSFYSFSSACALTTLTGHN</sequence>